<gene>
    <name evidence="2" type="ORF">JI435_308280</name>
</gene>
<dbReference type="OrthoDB" id="3763898at2759"/>
<feature type="chain" id="PRO_5031195804" evidence="1">
    <location>
        <begin position="17"/>
        <end position="84"/>
    </location>
</feature>
<protein>
    <submittedName>
        <fullName evidence="2">Uncharacterized protein</fullName>
    </submittedName>
</protein>
<reference evidence="3" key="1">
    <citation type="journal article" date="2021" name="BMC Genomics">
        <title>Chromosome-level genome assembly and manually-curated proteome of model necrotroph Parastagonospora nodorum Sn15 reveals a genome-wide trove of candidate effector homologs, and redundancy of virulence-related functions within an accessory chromosome.</title>
        <authorList>
            <person name="Bertazzoni S."/>
            <person name="Jones D.A.B."/>
            <person name="Phan H.T."/>
            <person name="Tan K.-C."/>
            <person name="Hane J.K."/>
        </authorList>
    </citation>
    <scope>NUCLEOTIDE SEQUENCE [LARGE SCALE GENOMIC DNA]</scope>
    <source>
        <strain evidence="3">SN15 / ATCC MYA-4574 / FGSC 10173)</strain>
    </source>
</reference>
<dbReference type="AlphaFoldDB" id="A0A7U2IC46"/>
<name>A0A7U2IC46_PHANO</name>
<evidence type="ECO:0000313" key="3">
    <source>
        <dbReference type="Proteomes" id="UP000663193"/>
    </source>
</evidence>
<dbReference type="EMBL" id="CP069044">
    <property type="protein sequence ID" value="QRD07073.1"/>
    <property type="molecule type" value="Genomic_DNA"/>
</dbReference>
<accession>A0A7U2IC46</accession>
<feature type="signal peptide" evidence="1">
    <location>
        <begin position="1"/>
        <end position="16"/>
    </location>
</feature>
<dbReference type="VEuPathDB" id="FungiDB:JI435_308280"/>
<organism evidence="2 3">
    <name type="scientific">Phaeosphaeria nodorum (strain SN15 / ATCC MYA-4574 / FGSC 10173)</name>
    <name type="common">Glume blotch fungus</name>
    <name type="synonym">Parastagonospora nodorum</name>
    <dbReference type="NCBI Taxonomy" id="321614"/>
    <lineage>
        <taxon>Eukaryota</taxon>
        <taxon>Fungi</taxon>
        <taxon>Dikarya</taxon>
        <taxon>Ascomycota</taxon>
        <taxon>Pezizomycotina</taxon>
        <taxon>Dothideomycetes</taxon>
        <taxon>Pleosporomycetidae</taxon>
        <taxon>Pleosporales</taxon>
        <taxon>Pleosporineae</taxon>
        <taxon>Phaeosphaeriaceae</taxon>
        <taxon>Parastagonospora</taxon>
    </lineage>
</organism>
<evidence type="ECO:0000256" key="1">
    <source>
        <dbReference type="SAM" id="SignalP"/>
    </source>
</evidence>
<keyword evidence="1" id="KW-0732">Signal</keyword>
<sequence>MKSFATILILISAASAATLKPRAECHAKKHESCAFIGQRGCEHNGGHVMECRYGLRLGNIWFKGENCAEKNAHCDCATGSCVPN</sequence>
<proteinExistence type="predicted"/>
<evidence type="ECO:0000313" key="2">
    <source>
        <dbReference type="EMBL" id="QRD07073.1"/>
    </source>
</evidence>
<dbReference type="Proteomes" id="UP000663193">
    <property type="component" value="Chromosome 22"/>
</dbReference>
<keyword evidence="3" id="KW-1185">Reference proteome</keyword>